<dbReference type="Proteomes" id="UP000660729">
    <property type="component" value="Unassembled WGS sequence"/>
</dbReference>
<organism evidence="2 3">
    <name type="scientific">Pseudocercospora fuligena</name>
    <dbReference type="NCBI Taxonomy" id="685502"/>
    <lineage>
        <taxon>Eukaryota</taxon>
        <taxon>Fungi</taxon>
        <taxon>Dikarya</taxon>
        <taxon>Ascomycota</taxon>
        <taxon>Pezizomycotina</taxon>
        <taxon>Dothideomycetes</taxon>
        <taxon>Dothideomycetidae</taxon>
        <taxon>Mycosphaerellales</taxon>
        <taxon>Mycosphaerellaceae</taxon>
        <taxon>Pseudocercospora</taxon>
    </lineage>
</organism>
<dbReference type="EMBL" id="JABCIY010000211">
    <property type="protein sequence ID" value="KAF7188286.1"/>
    <property type="molecule type" value="Genomic_DNA"/>
</dbReference>
<sequence length="174" mass="19845">MTQENPPLPAVLNASMWPALLQGFLELTRYGLGPRGWYNTSPELYDRFVSLISETAKLDQYEREMYLARLDLCHPQRKNDVAAIAILEKFMANKENALKCQLDDKPSSGPYSKRVASVLGFMQHTAGVADYLEHHDKASWIRNEVMKKFEQEHGQDDSHAASNSKQDKPSIYSR</sequence>
<name>A0A8H6RDY8_9PEZI</name>
<evidence type="ECO:0000313" key="2">
    <source>
        <dbReference type="EMBL" id="KAF7188286.1"/>
    </source>
</evidence>
<reference evidence="2" key="1">
    <citation type="submission" date="2020-04" db="EMBL/GenBank/DDBJ databases">
        <title>Draft genome resource of the tomato pathogen Pseudocercospora fuligena.</title>
        <authorList>
            <person name="Zaccaron A."/>
        </authorList>
    </citation>
    <scope>NUCLEOTIDE SEQUENCE</scope>
    <source>
        <strain evidence="2">PF001</strain>
    </source>
</reference>
<accession>A0A8H6RDY8</accession>
<evidence type="ECO:0000313" key="3">
    <source>
        <dbReference type="Proteomes" id="UP000660729"/>
    </source>
</evidence>
<gene>
    <name evidence="2" type="ORF">HII31_10350</name>
</gene>
<comment type="caution">
    <text evidence="2">The sequence shown here is derived from an EMBL/GenBank/DDBJ whole genome shotgun (WGS) entry which is preliminary data.</text>
</comment>
<feature type="compositionally biased region" description="Basic and acidic residues" evidence="1">
    <location>
        <begin position="150"/>
        <end position="159"/>
    </location>
</feature>
<evidence type="ECO:0000256" key="1">
    <source>
        <dbReference type="SAM" id="MobiDB-lite"/>
    </source>
</evidence>
<protein>
    <submittedName>
        <fullName evidence="2">Uncharacterized protein</fullName>
    </submittedName>
</protein>
<feature type="region of interest" description="Disordered" evidence="1">
    <location>
        <begin position="150"/>
        <end position="174"/>
    </location>
</feature>
<keyword evidence="3" id="KW-1185">Reference proteome</keyword>
<dbReference type="AlphaFoldDB" id="A0A8H6RDY8"/>
<proteinExistence type="predicted"/>